<keyword evidence="3" id="KW-1185">Reference proteome</keyword>
<dbReference type="Proteomes" id="UP001437256">
    <property type="component" value="Unassembled WGS sequence"/>
</dbReference>
<feature type="region of interest" description="Disordered" evidence="1">
    <location>
        <begin position="1"/>
        <end position="34"/>
    </location>
</feature>
<sequence>MSKRKGRIPENDEDLQGHSKVQRMGDDAESYRDRIKELESKLTQQEHTCQEQAHSVTAASQQLDEQNRKHVDAVNHIKELETRLSRQQFRRTDIRVVEFEHQQQLQSVTATNQELNKKNRKYEGLSKPGPSYHNTPDYHKSLRSRDKNQWKEKEKQMNDVIKDQENQIRASNERSREFQERNVSLQREFDKLKGERDRLKGASHTGKGKQVEPGDFKDLLSRLQRSEGEKKLKREQTLEDRVAKLEEELEHLEVAVALTPEQVQASEEEVSKLNKLNERLGADVASRQELISELQRNQETLERERDDAISREREKEHELDARGETLQQQANRLRDLEVQLTQFERALDQLAPPDANQNPNDPSMSTFTHKQSAVIHERLVAHIASRDMEITNLQQAHEKATQERNEALLQQNETERALRTSEETLRQHYSRLQEAEASFADLTAVHHQLLLNQSPLAEQLQEETSEQKEAERAQEIAIQERDEAVRRLAEAETVLQRQVGRLQEIETSLANQEIAYEELFSNHSNLTEILRAETSRRAELEREQERAAQEREEALRRKDEAERALRTSEETLRRYHSRLQEAEASFADLTAVHNQLLNQSPLAEQLQEETSEQKEAERAQEIAIQERDEAV</sequence>
<feature type="compositionally biased region" description="Basic and acidic residues" evidence="1">
    <location>
        <begin position="23"/>
        <end position="34"/>
    </location>
</feature>
<evidence type="ECO:0000256" key="1">
    <source>
        <dbReference type="SAM" id="MobiDB-lite"/>
    </source>
</evidence>
<feature type="region of interest" description="Disordered" evidence="1">
    <location>
        <begin position="540"/>
        <end position="564"/>
    </location>
</feature>
<feature type="region of interest" description="Disordered" evidence="1">
    <location>
        <begin position="108"/>
        <end position="217"/>
    </location>
</feature>
<evidence type="ECO:0000313" key="3">
    <source>
        <dbReference type="Proteomes" id="UP001437256"/>
    </source>
</evidence>
<feature type="compositionally biased region" description="Basic and acidic residues" evidence="1">
    <location>
        <begin position="187"/>
        <end position="200"/>
    </location>
</feature>
<feature type="compositionally biased region" description="Basic and acidic residues" evidence="1">
    <location>
        <begin position="299"/>
        <end position="320"/>
    </location>
</feature>
<comment type="caution">
    <text evidence="2">The sequence shown here is derived from an EMBL/GenBank/DDBJ whole genome shotgun (WGS) entry which is preliminary data.</text>
</comment>
<feature type="non-terminal residue" evidence="2">
    <location>
        <position position="631"/>
    </location>
</feature>
<feature type="compositionally biased region" description="Basic and acidic residues" evidence="1">
    <location>
        <begin position="115"/>
        <end position="124"/>
    </location>
</feature>
<name>A0ABR2Z7Z5_9AGAR</name>
<accession>A0ABR2Z7Z5</accession>
<protein>
    <submittedName>
        <fullName evidence="2">Uncharacterized protein</fullName>
    </submittedName>
</protein>
<gene>
    <name evidence="2" type="ORF">AAF712_016409</name>
</gene>
<dbReference type="EMBL" id="JBBXMP010000775">
    <property type="protein sequence ID" value="KAL0056971.1"/>
    <property type="molecule type" value="Genomic_DNA"/>
</dbReference>
<reference evidence="2 3" key="1">
    <citation type="submission" date="2024-05" db="EMBL/GenBank/DDBJ databases">
        <title>A draft genome resource for the thread blight pathogen Marasmius tenuissimus strain MS-2.</title>
        <authorList>
            <person name="Yulfo-Soto G.E."/>
            <person name="Baruah I.K."/>
            <person name="Amoako-Attah I."/>
            <person name="Bukari Y."/>
            <person name="Meinhardt L.W."/>
            <person name="Bailey B.A."/>
            <person name="Cohen S.P."/>
        </authorList>
    </citation>
    <scope>NUCLEOTIDE SEQUENCE [LARGE SCALE GENOMIC DNA]</scope>
    <source>
        <strain evidence="2 3">MS-2</strain>
    </source>
</reference>
<proteinExistence type="predicted"/>
<organism evidence="2 3">
    <name type="scientific">Marasmius tenuissimus</name>
    <dbReference type="NCBI Taxonomy" id="585030"/>
    <lineage>
        <taxon>Eukaryota</taxon>
        <taxon>Fungi</taxon>
        <taxon>Dikarya</taxon>
        <taxon>Basidiomycota</taxon>
        <taxon>Agaricomycotina</taxon>
        <taxon>Agaricomycetes</taxon>
        <taxon>Agaricomycetidae</taxon>
        <taxon>Agaricales</taxon>
        <taxon>Marasmiineae</taxon>
        <taxon>Marasmiaceae</taxon>
        <taxon>Marasmius</taxon>
    </lineage>
</organism>
<feature type="compositionally biased region" description="Basic and acidic residues" evidence="1">
    <location>
        <begin position="136"/>
        <end position="180"/>
    </location>
</feature>
<feature type="region of interest" description="Disordered" evidence="1">
    <location>
        <begin position="296"/>
        <end position="320"/>
    </location>
</feature>
<feature type="compositionally biased region" description="Basic and acidic residues" evidence="1">
    <location>
        <begin position="611"/>
        <end position="631"/>
    </location>
</feature>
<evidence type="ECO:0000313" key="2">
    <source>
        <dbReference type="EMBL" id="KAL0056971.1"/>
    </source>
</evidence>
<feature type="region of interest" description="Disordered" evidence="1">
    <location>
        <begin position="604"/>
        <end position="631"/>
    </location>
</feature>